<dbReference type="Proteomes" id="UP001249394">
    <property type="component" value="Plasmid punmamed1"/>
</dbReference>
<keyword evidence="1" id="KW-0614">Plasmid</keyword>
<accession>A0ABY9UME0</accession>
<keyword evidence="2" id="KW-1185">Reference proteome</keyword>
<gene>
    <name evidence="1" type="ORF">RI060_42925</name>
</gene>
<reference evidence="1 2" key="1">
    <citation type="submission" date="2023-09" db="EMBL/GenBank/DDBJ databases">
        <title>The genome sequence of Streptomyces anthocyanicus.</title>
        <authorList>
            <person name="Mo P."/>
        </authorList>
    </citation>
    <scope>NUCLEOTIDE SEQUENCE [LARGE SCALE GENOMIC DNA]</scope>
    <source>
        <strain evidence="1 2">JCM 4387</strain>
        <plasmid evidence="1 2">punmamed1</plasmid>
    </source>
</reference>
<evidence type="ECO:0000313" key="1">
    <source>
        <dbReference type="EMBL" id="WND24076.1"/>
    </source>
</evidence>
<dbReference type="EMBL" id="CP134214">
    <property type="protein sequence ID" value="WND24076.1"/>
    <property type="molecule type" value="Genomic_DNA"/>
</dbReference>
<name>A0ABY9UME0_STRVL</name>
<protein>
    <submittedName>
        <fullName evidence="1">Uncharacterized protein</fullName>
    </submittedName>
</protein>
<organism evidence="1 2">
    <name type="scientific">Streptomyces violaceus</name>
    <name type="common">Streptomyces venezuelae</name>
    <dbReference type="NCBI Taxonomy" id="1936"/>
    <lineage>
        <taxon>Bacteria</taxon>
        <taxon>Bacillati</taxon>
        <taxon>Actinomycetota</taxon>
        <taxon>Actinomycetes</taxon>
        <taxon>Kitasatosporales</taxon>
        <taxon>Streptomycetaceae</taxon>
        <taxon>Streptomyces</taxon>
    </lineage>
</organism>
<proteinExistence type="predicted"/>
<geneLocation type="plasmid" evidence="1 2">
    <name>punmamed1</name>
</geneLocation>
<evidence type="ECO:0000313" key="2">
    <source>
        <dbReference type="Proteomes" id="UP001249394"/>
    </source>
</evidence>
<sequence>MPDDTADVRAEALQMSRDLVAMIDSEGGQMSSAQQSPDDAVRNYVQALLRQYRGDEDARQERIRDLEAAGRRIVDGGQTGQDEWEITDWRTGETLASGTGGPDAYGEAAQHLDPNGTWLHVDNLDTDPIDVEPVGIPASLADALQDWLGLASTPDEDVAQFVGWSVEDVARHREEA</sequence>